<evidence type="ECO:0000313" key="7">
    <source>
        <dbReference type="EMBL" id="AZB48866.1"/>
    </source>
</evidence>
<evidence type="ECO:0000256" key="3">
    <source>
        <dbReference type="ARBA" id="ARBA00022842"/>
    </source>
</evidence>
<feature type="domain" description="Terpene synthase N-terminal" evidence="5">
    <location>
        <begin position="61"/>
        <end position="206"/>
    </location>
</feature>
<dbReference type="EMBL" id="MG159803">
    <property type="protein sequence ID" value="AZB48866.1"/>
    <property type="molecule type" value="mRNA"/>
</dbReference>
<dbReference type="AlphaFoldDB" id="A0A678XIB2"/>
<dbReference type="FunFam" id="1.10.600.10:FF:000007">
    <property type="entry name" value="Isoprene synthase, chloroplastic"/>
    <property type="match status" value="1"/>
</dbReference>
<dbReference type="PANTHER" id="PTHR31225:SF0">
    <property type="entry name" value="S-(+)-LINALOOL SYNTHASE, CHLOROPLASTIC"/>
    <property type="match status" value="1"/>
</dbReference>
<dbReference type="Pfam" id="PF03936">
    <property type="entry name" value="Terpene_synth_C"/>
    <property type="match status" value="1"/>
</dbReference>
<feature type="domain" description="Terpene synthase metal-binding" evidence="6">
    <location>
        <begin position="275"/>
        <end position="517"/>
    </location>
</feature>
<accession>A0A678XIB2</accession>
<keyword evidence="3" id="KW-0460">Magnesium</keyword>
<evidence type="ECO:0000259" key="6">
    <source>
        <dbReference type="Pfam" id="PF03936"/>
    </source>
</evidence>
<proteinExistence type="evidence at transcript level"/>
<dbReference type="InterPro" id="IPR034741">
    <property type="entry name" value="Terpene_cyclase-like_1_C"/>
</dbReference>
<dbReference type="SFLD" id="SFLDS00005">
    <property type="entry name" value="Isoprenoid_Synthase_Type_I"/>
    <property type="match status" value="1"/>
</dbReference>
<dbReference type="InterPro" id="IPR036965">
    <property type="entry name" value="Terpene_synth_N_sf"/>
</dbReference>
<keyword evidence="2" id="KW-0479">Metal-binding</keyword>
<dbReference type="SUPFAM" id="SSF48239">
    <property type="entry name" value="Terpenoid cyclases/Protein prenyltransferases"/>
    <property type="match status" value="1"/>
</dbReference>
<dbReference type="Gene3D" id="1.50.10.130">
    <property type="entry name" value="Terpene synthase, N-terminal domain"/>
    <property type="match status" value="1"/>
</dbReference>
<dbReference type="SUPFAM" id="SSF48576">
    <property type="entry name" value="Terpenoid synthases"/>
    <property type="match status" value="1"/>
</dbReference>
<evidence type="ECO:0000256" key="2">
    <source>
        <dbReference type="ARBA" id="ARBA00022723"/>
    </source>
</evidence>
<comment type="cofactor">
    <cofactor evidence="1">
        <name>Mg(2+)</name>
        <dbReference type="ChEBI" id="CHEBI:18420"/>
    </cofactor>
</comment>
<dbReference type="Gene3D" id="1.10.600.10">
    <property type="entry name" value="Farnesyl Diphosphate Synthase"/>
    <property type="match status" value="1"/>
</dbReference>
<dbReference type="InterPro" id="IPR050148">
    <property type="entry name" value="Terpene_synthase-like"/>
</dbReference>
<dbReference type="SFLD" id="SFLDG01019">
    <property type="entry name" value="Terpene_Cyclase_Like_1_C_Termi"/>
    <property type="match status" value="1"/>
</dbReference>
<dbReference type="InterPro" id="IPR005630">
    <property type="entry name" value="Terpene_synthase_metal-bd"/>
</dbReference>
<protein>
    <submittedName>
        <fullName evidence="7">(3S)-linalool/(E)-nerolidol/(E,E)-geranyl linalool synthase</fullName>
    </submittedName>
</protein>
<evidence type="ECO:0000259" key="5">
    <source>
        <dbReference type="Pfam" id="PF01397"/>
    </source>
</evidence>
<dbReference type="InterPro" id="IPR001906">
    <property type="entry name" value="Terpene_synth_N"/>
</dbReference>
<dbReference type="InterPro" id="IPR008930">
    <property type="entry name" value="Terpenoid_cyclase/PrenylTrfase"/>
</dbReference>
<sequence>MALHLQSCLSSLKPQIVPTIAQLSQNFNNLKLDSLHIANKWSINVEEERRSALIKQHRDLSSNNNHSEKLEVVKHELRNVGENSLKGLYMIDAMQRLNIDYHFEEEIESFLRRQYVASACGGSNHHNLHETALHFRLLRQQGHFVPAEVFNKFTNKDEKFDPKLGENINGMIDLFEASHLNLAGEDILDEAGKFSRKILKEKMAQFDFHEAKFVRRTLEYPFHKNLPMFTARNFYGHLYSTNAWFGSMKEVAKMDFSLLQGLHHQEIVQISKWWRELGLANELPYARNQPLKWYMWSLGCLTDPTLSEERIELTKPISLIYIIDDIFDIYGTLDELTLFTEVVSRWDIDTDMEQLPNYMKTCFRVLYDLTNELSSKIYKKHGWDPKDSLRKTWESLCKAFLVEAKWFGSGKLPNAEEYLKNGIVSSGVHIVLVHIFFLLGKGLTKENVHTMDTTLSIISAPATILRLWDDLGNAEDENQQGNDGSYVKCLMMDQPEYYCTRRRATDEVMNKISNAWKSLNQECLFDTHFHKAFTKVSLNLARMVPLMYSYDDKHSLPGLEGYVHSLLYDKVF</sequence>
<keyword evidence="4" id="KW-0456">Lyase</keyword>
<dbReference type="Pfam" id="PF01397">
    <property type="entry name" value="Terpene_synth"/>
    <property type="match status" value="1"/>
</dbReference>
<reference evidence="7" key="1">
    <citation type="submission" date="2017-10" db="EMBL/GenBank/DDBJ databases">
        <title>The function of specific terpene synthase gene in Medicago sativa.</title>
        <authorList>
            <person name="Sun Y."/>
            <person name="Zhao J."/>
            <person name="Bai L."/>
            <person name="Xiao L."/>
            <person name="Tan Y."/>
        </authorList>
    </citation>
    <scope>NUCLEOTIDE SEQUENCE</scope>
</reference>
<dbReference type="GO" id="GO:0010333">
    <property type="term" value="F:terpene synthase activity"/>
    <property type="evidence" value="ECO:0007669"/>
    <property type="project" value="InterPro"/>
</dbReference>
<dbReference type="GO" id="GO:0000287">
    <property type="term" value="F:magnesium ion binding"/>
    <property type="evidence" value="ECO:0007669"/>
    <property type="project" value="InterPro"/>
</dbReference>
<name>A0A678XIB2_MEDSA</name>
<dbReference type="PANTHER" id="PTHR31225">
    <property type="entry name" value="OS04G0344100 PROTEIN-RELATED"/>
    <property type="match status" value="1"/>
</dbReference>
<organism evidence="7">
    <name type="scientific">Medicago sativa</name>
    <name type="common">Alfalfa</name>
    <dbReference type="NCBI Taxonomy" id="3879"/>
    <lineage>
        <taxon>Eukaryota</taxon>
        <taxon>Viridiplantae</taxon>
        <taxon>Streptophyta</taxon>
        <taxon>Embryophyta</taxon>
        <taxon>Tracheophyta</taxon>
        <taxon>Spermatophyta</taxon>
        <taxon>Magnoliopsida</taxon>
        <taxon>eudicotyledons</taxon>
        <taxon>Gunneridae</taxon>
        <taxon>Pentapetalae</taxon>
        <taxon>rosids</taxon>
        <taxon>fabids</taxon>
        <taxon>Fabales</taxon>
        <taxon>Fabaceae</taxon>
        <taxon>Papilionoideae</taxon>
        <taxon>50 kb inversion clade</taxon>
        <taxon>NPAAA clade</taxon>
        <taxon>Hologalegina</taxon>
        <taxon>IRL clade</taxon>
        <taxon>Trifolieae</taxon>
        <taxon>Medicago</taxon>
    </lineage>
</organism>
<dbReference type="GO" id="GO:0016114">
    <property type="term" value="P:terpenoid biosynthetic process"/>
    <property type="evidence" value="ECO:0007669"/>
    <property type="project" value="InterPro"/>
</dbReference>
<dbReference type="InterPro" id="IPR008949">
    <property type="entry name" value="Isoprenoid_synthase_dom_sf"/>
</dbReference>
<evidence type="ECO:0000256" key="4">
    <source>
        <dbReference type="ARBA" id="ARBA00023239"/>
    </source>
</evidence>
<evidence type="ECO:0000256" key="1">
    <source>
        <dbReference type="ARBA" id="ARBA00001946"/>
    </source>
</evidence>